<name>A0A1X0DNQ3_9MYCO</name>
<comment type="caution">
    <text evidence="1">The sequence shown here is derived from an EMBL/GenBank/DDBJ whole genome shotgun (WGS) entry which is preliminary data.</text>
</comment>
<dbReference type="RefSeq" id="WP_083028965.1">
    <property type="nucleotide sequence ID" value="NZ_AP022618.1"/>
</dbReference>
<dbReference type="STRING" id="444597.BST26_01045"/>
<evidence type="ECO:0000313" key="2">
    <source>
        <dbReference type="Proteomes" id="UP000192801"/>
    </source>
</evidence>
<organism evidence="1 2">
    <name type="scientific">Mycolicibacterium insubricum</name>
    <dbReference type="NCBI Taxonomy" id="444597"/>
    <lineage>
        <taxon>Bacteria</taxon>
        <taxon>Bacillati</taxon>
        <taxon>Actinomycetota</taxon>
        <taxon>Actinomycetes</taxon>
        <taxon>Mycobacteriales</taxon>
        <taxon>Mycobacteriaceae</taxon>
        <taxon>Mycolicibacterium</taxon>
    </lineage>
</organism>
<accession>A0A1X0DNQ3</accession>
<evidence type="ECO:0000313" key="1">
    <source>
        <dbReference type="EMBL" id="ORA73792.1"/>
    </source>
</evidence>
<keyword evidence="2" id="KW-1185">Reference proteome</keyword>
<dbReference type="SUPFAM" id="SSF51735">
    <property type="entry name" value="NAD(P)-binding Rossmann-fold domains"/>
    <property type="match status" value="1"/>
</dbReference>
<dbReference type="EMBL" id="MVHS01000002">
    <property type="protein sequence ID" value="ORA73792.1"/>
    <property type="molecule type" value="Genomic_DNA"/>
</dbReference>
<proteinExistence type="predicted"/>
<dbReference type="Gene3D" id="3.40.50.720">
    <property type="entry name" value="NAD(P)-binding Rossmann-like Domain"/>
    <property type="match status" value="1"/>
</dbReference>
<sequence>MRILLTGVAQTLGRASARQLIAAGHEVCGIDVADDPRLDPRVAVTVADLEDPVLDDLAADADVIIHLDIDASGVPGVLAVSDAAGRAGSRLLCVLPAAGDPNDYRDAEELVTSGWAPSLVIRIAPLLGRNPESMVCRTVSSLRRRGATASVRVLHTDDLVRFLTRAVGSHRTGTVDLAADEPISALHARRLLAATDIGFRHRAGWTGVDQGYRLLPLQRDWDFECGWTATAAVVDTARGLCTRSHRCVEPPTRVTDPSAAEPVGEFDDAISPDFPVFIAPDDGPLAVPLRPLSLDVHSGGLGCAQRAVAEVVGLSGALGAEWTHRATAVFGQRLYAGLSVAAAASTVLPGRSADALSQAPAGGPDIVLLPGPAVAPHGRIALAAVNTRLLALAGRYGTECDALAADVATDADDDVAPAGLSDARLQVRILLLRDRIAQAWTTTALGLLIEDTLGAAPGRRHLAQWSRGLAAAASMLELSALPEEVVPGDLDGGSTGRTPIVSRLLDTARSGRTAAWQSTVGQLQRLAETADEVGRRMAAVRALADPADVHFLLCDELTAQPVDTRLRVKRRRADWDRLAALTMPTLIDGHWEPTENKAIS</sequence>
<dbReference type="Proteomes" id="UP000192801">
    <property type="component" value="Unassembled WGS sequence"/>
</dbReference>
<dbReference type="InterPro" id="IPR036291">
    <property type="entry name" value="NAD(P)-bd_dom_sf"/>
</dbReference>
<protein>
    <submittedName>
        <fullName evidence="1">Uncharacterized protein</fullName>
    </submittedName>
</protein>
<gene>
    <name evidence="1" type="ORF">BST26_01045</name>
</gene>
<dbReference type="AlphaFoldDB" id="A0A1X0DNQ3"/>
<reference evidence="1 2" key="1">
    <citation type="submission" date="2016-12" db="EMBL/GenBank/DDBJ databases">
        <title>The new phylogeny of genus Mycobacterium.</title>
        <authorList>
            <person name="Tortoli E."/>
            <person name="Trovato A."/>
            <person name="Cirillo D.M."/>
        </authorList>
    </citation>
    <scope>NUCLEOTIDE SEQUENCE [LARGE SCALE GENOMIC DNA]</scope>
    <source>
        <strain evidence="1 2">DSM 45130</strain>
    </source>
</reference>
<dbReference type="OrthoDB" id="9765468at2"/>